<dbReference type="CDD" id="cd03225">
    <property type="entry name" value="ABC_cobalt_CbiO_domain1"/>
    <property type="match status" value="1"/>
</dbReference>
<evidence type="ECO:0000259" key="6">
    <source>
        <dbReference type="PROSITE" id="PS50893"/>
    </source>
</evidence>
<dbReference type="KEGG" id="ipc:IPA_06380"/>
<dbReference type="PROSITE" id="PS50893">
    <property type="entry name" value="ABC_TRANSPORTER_2"/>
    <property type="match status" value="1"/>
</dbReference>
<dbReference type="PROSITE" id="PS00211">
    <property type="entry name" value="ABC_TRANSPORTER_1"/>
    <property type="match status" value="1"/>
</dbReference>
<evidence type="ECO:0000256" key="1">
    <source>
        <dbReference type="ARBA" id="ARBA00004236"/>
    </source>
</evidence>
<dbReference type="InterPro" id="IPR050095">
    <property type="entry name" value="ECF_ABC_transporter_ATP-bd"/>
</dbReference>
<dbReference type="SUPFAM" id="SSF52540">
    <property type="entry name" value="P-loop containing nucleoside triphosphate hydrolases"/>
    <property type="match status" value="1"/>
</dbReference>
<feature type="domain" description="ABC transporter" evidence="6">
    <location>
        <begin position="2"/>
        <end position="227"/>
    </location>
</feature>
<dbReference type="GO" id="GO:0016887">
    <property type="term" value="F:ATP hydrolysis activity"/>
    <property type="evidence" value="ECO:0007669"/>
    <property type="project" value="InterPro"/>
</dbReference>
<dbReference type="GO" id="GO:0043190">
    <property type="term" value="C:ATP-binding cassette (ABC) transporter complex"/>
    <property type="evidence" value="ECO:0007669"/>
    <property type="project" value="TreeGrafter"/>
</dbReference>
<keyword evidence="8" id="KW-1185">Reference proteome</keyword>
<dbReference type="EMBL" id="CP006868">
    <property type="protein sequence ID" value="UXD21658.1"/>
    <property type="molecule type" value="Genomic_DNA"/>
</dbReference>
<keyword evidence="3" id="KW-0547">Nucleotide-binding</keyword>
<evidence type="ECO:0000256" key="3">
    <source>
        <dbReference type="ARBA" id="ARBA00022741"/>
    </source>
</evidence>
<dbReference type="InterPro" id="IPR027417">
    <property type="entry name" value="P-loop_NTPase"/>
</dbReference>
<evidence type="ECO:0000256" key="4">
    <source>
        <dbReference type="ARBA" id="ARBA00022840"/>
    </source>
</evidence>
<dbReference type="GO" id="GO:0005524">
    <property type="term" value="F:ATP binding"/>
    <property type="evidence" value="ECO:0007669"/>
    <property type="project" value="UniProtKB-KW"/>
</dbReference>
<organism evidence="7 8">
    <name type="scientific">Ignicoccus pacificus DSM 13166</name>
    <dbReference type="NCBI Taxonomy" id="940294"/>
    <lineage>
        <taxon>Archaea</taxon>
        <taxon>Thermoproteota</taxon>
        <taxon>Thermoprotei</taxon>
        <taxon>Desulfurococcales</taxon>
        <taxon>Desulfurococcaceae</taxon>
        <taxon>Ignicoccus</taxon>
    </lineage>
</organism>
<evidence type="ECO:0000256" key="5">
    <source>
        <dbReference type="ARBA" id="ARBA00025157"/>
    </source>
</evidence>
<evidence type="ECO:0000313" key="7">
    <source>
        <dbReference type="EMBL" id="UXD21658.1"/>
    </source>
</evidence>
<dbReference type="Pfam" id="PF00005">
    <property type="entry name" value="ABC_tran"/>
    <property type="match status" value="1"/>
</dbReference>
<gene>
    <name evidence="7" type="ORF">IPA_06380</name>
</gene>
<dbReference type="AlphaFoldDB" id="A0A977KAU8"/>
<dbReference type="PANTHER" id="PTHR43553">
    <property type="entry name" value="HEAVY METAL TRANSPORTER"/>
    <property type="match status" value="1"/>
</dbReference>
<evidence type="ECO:0000256" key="2">
    <source>
        <dbReference type="ARBA" id="ARBA00022448"/>
    </source>
</evidence>
<accession>A0A977KAU8</accession>
<dbReference type="SMART" id="SM00382">
    <property type="entry name" value="AAA"/>
    <property type="match status" value="1"/>
</dbReference>
<dbReference type="Proteomes" id="UP001063698">
    <property type="component" value="Chromosome"/>
</dbReference>
<protein>
    <submittedName>
        <fullName evidence="7">Cobalt ABC transporter ATPase</fullName>
    </submittedName>
</protein>
<evidence type="ECO:0000313" key="8">
    <source>
        <dbReference type="Proteomes" id="UP001063698"/>
    </source>
</evidence>
<dbReference type="InterPro" id="IPR017871">
    <property type="entry name" value="ABC_transporter-like_CS"/>
</dbReference>
<name>A0A977KAU8_9CREN</name>
<keyword evidence="4" id="KW-0067">ATP-binding</keyword>
<dbReference type="GO" id="GO:0042626">
    <property type="term" value="F:ATPase-coupled transmembrane transporter activity"/>
    <property type="evidence" value="ECO:0007669"/>
    <property type="project" value="TreeGrafter"/>
</dbReference>
<comment type="subcellular location">
    <subcellularLocation>
        <location evidence="1">Cell membrane</location>
    </subcellularLocation>
</comment>
<dbReference type="InterPro" id="IPR003593">
    <property type="entry name" value="AAA+_ATPase"/>
</dbReference>
<dbReference type="InterPro" id="IPR015856">
    <property type="entry name" value="ABC_transpr_CbiO/EcfA_su"/>
</dbReference>
<sequence length="247" mass="28303">MLRFEDIWFKYGKDWILKGVSGEALPSRALALVGPTGCGKSTLLFILANLLKPNKGKVTFKGRSVRREEVGLLFQDPDEQLFNPTVFDEIAYALRTLGLGEKEVRERVLSISDRLGIKEFLHKSPHKLSVGQKRLVALASVIVYEPEVLLLDEPSANLDRRSLNAIKEVMEEYKKNRKILIFSTHDPNMILEHADDVCYFEDGKTRCTNVEDFIEDIENTSLPIPRTLEMLLRSMDKRELLERARSR</sequence>
<reference evidence="7" key="1">
    <citation type="submission" date="2013-11" db="EMBL/GenBank/DDBJ databases">
        <title>Comparative genomics of Ignicoccus.</title>
        <authorList>
            <person name="Podar M."/>
        </authorList>
    </citation>
    <scope>NUCLEOTIDE SEQUENCE</scope>
    <source>
        <strain evidence="7">DSM 13166</strain>
    </source>
</reference>
<proteinExistence type="predicted"/>
<keyword evidence="2" id="KW-0813">Transport</keyword>
<dbReference type="Gene3D" id="3.40.50.300">
    <property type="entry name" value="P-loop containing nucleotide triphosphate hydrolases"/>
    <property type="match status" value="1"/>
</dbReference>
<dbReference type="InterPro" id="IPR003439">
    <property type="entry name" value="ABC_transporter-like_ATP-bd"/>
</dbReference>
<comment type="function">
    <text evidence="5">Probably part of an ABC transporter complex. Responsible for energy coupling to the transport system.</text>
</comment>